<organism evidence="9 10">
    <name type="scientific">Heterocephalus glaber</name>
    <name type="common">Naked mole rat</name>
    <dbReference type="NCBI Taxonomy" id="10181"/>
    <lineage>
        <taxon>Eukaryota</taxon>
        <taxon>Metazoa</taxon>
        <taxon>Chordata</taxon>
        <taxon>Craniata</taxon>
        <taxon>Vertebrata</taxon>
        <taxon>Euteleostomi</taxon>
        <taxon>Mammalia</taxon>
        <taxon>Eutheria</taxon>
        <taxon>Euarchontoglires</taxon>
        <taxon>Glires</taxon>
        <taxon>Rodentia</taxon>
        <taxon>Hystricomorpha</taxon>
        <taxon>Bathyergidae</taxon>
        <taxon>Heterocephalus</taxon>
    </lineage>
</organism>
<evidence type="ECO:0000256" key="7">
    <source>
        <dbReference type="ARBA" id="ARBA00023224"/>
    </source>
</evidence>
<dbReference type="Pfam" id="PF13853">
    <property type="entry name" value="7tm_4"/>
    <property type="match status" value="1"/>
</dbReference>
<protein>
    <submittedName>
        <fullName evidence="9">Olfactory receptor 2G6</fullName>
    </submittedName>
</protein>
<keyword evidence="3" id="KW-0716">Sensory transduction</keyword>
<evidence type="ECO:0000313" key="10">
    <source>
        <dbReference type="Proteomes" id="UP000006813"/>
    </source>
</evidence>
<keyword evidence="9" id="KW-0675">Receptor</keyword>
<dbReference type="InterPro" id="IPR000725">
    <property type="entry name" value="Olfact_rcpt"/>
</dbReference>
<gene>
    <name evidence="9" type="ORF">GW7_16929</name>
</gene>
<dbReference type="EMBL" id="JH173792">
    <property type="protein sequence ID" value="EHB17719.1"/>
    <property type="molecule type" value="Genomic_DNA"/>
</dbReference>
<feature type="transmembrane region" description="Helical" evidence="8">
    <location>
        <begin position="27"/>
        <end position="51"/>
    </location>
</feature>
<evidence type="ECO:0000256" key="1">
    <source>
        <dbReference type="ARBA" id="ARBA00004651"/>
    </source>
</evidence>
<dbReference type="PANTHER" id="PTHR26453">
    <property type="entry name" value="OLFACTORY RECEPTOR"/>
    <property type="match status" value="1"/>
</dbReference>
<dbReference type="Gene3D" id="1.20.1070.10">
    <property type="entry name" value="Rhodopsin 7-helix transmembrane proteins"/>
    <property type="match status" value="1"/>
</dbReference>
<evidence type="ECO:0000256" key="8">
    <source>
        <dbReference type="SAM" id="Phobius"/>
    </source>
</evidence>
<reference evidence="9 10" key="1">
    <citation type="journal article" date="2011" name="Nature">
        <title>Genome sequencing reveals insights into physiology and longevity of the naked mole rat.</title>
        <authorList>
            <person name="Kim E.B."/>
            <person name="Fang X."/>
            <person name="Fushan A.A."/>
            <person name="Huang Z."/>
            <person name="Lobanov A.V."/>
            <person name="Han L."/>
            <person name="Marino S.M."/>
            <person name="Sun X."/>
            <person name="Turanov A.A."/>
            <person name="Yang P."/>
            <person name="Yim S.H."/>
            <person name="Zhao X."/>
            <person name="Kasaikina M.V."/>
            <person name="Stoletzki N."/>
            <person name="Peng C."/>
            <person name="Polak P."/>
            <person name="Xiong Z."/>
            <person name="Kiezun A."/>
            <person name="Zhu Y."/>
            <person name="Chen Y."/>
            <person name="Kryukov G.V."/>
            <person name="Zhang Q."/>
            <person name="Peshkin L."/>
            <person name="Yang L."/>
            <person name="Bronson R.T."/>
            <person name="Buffenstein R."/>
            <person name="Wang B."/>
            <person name="Han C."/>
            <person name="Li Q."/>
            <person name="Chen L."/>
            <person name="Zhao W."/>
            <person name="Sunyaev S.R."/>
            <person name="Park T.J."/>
            <person name="Zhang G."/>
            <person name="Wang J."/>
            <person name="Gladyshev V.N."/>
        </authorList>
    </citation>
    <scope>NUCLEOTIDE SEQUENCE [LARGE SCALE GENOMIC DNA]</scope>
</reference>
<dbReference type="SUPFAM" id="SSF81321">
    <property type="entry name" value="Family A G protein-coupled receptor-like"/>
    <property type="match status" value="1"/>
</dbReference>
<accession>G5C858</accession>
<keyword evidence="7" id="KW-0807">Transducer</keyword>
<feature type="transmembrane region" description="Helical" evidence="8">
    <location>
        <begin position="63"/>
        <end position="88"/>
    </location>
</feature>
<dbReference type="GO" id="GO:0007186">
    <property type="term" value="P:G protein-coupled receptor signaling pathway"/>
    <property type="evidence" value="ECO:0007669"/>
    <property type="project" value="InterPro"/>
</dbReference>
<keyword evidence="5 8" id="KW-1133">Transmembrane helix</keyword>
<sequence>MERENVSFPNTFVLLGFSEFLWLERPLFAVVLVSYILTLVGNSSLITLSLVGPRLQMPMYFFLDYFSLKACTECVLLAMMAIDGYVAICWPLQYTLMMHPSVSMKMEAASWFSGLVNFLLQATLTLQVPLCGEHTLDHFFHDIPVLIKLACEDTTANDLALTIGGI</sequence>
<evidence type="ECO:0000256" key="5">
    <source>
        <dbReference type="ARBA" id="ARBA00022989"/>
    </source>
</evidence>
<dbReference type="GO" id="GO:0005886">
    <property type="term" value="C:plasma membrane"/>
    <property type="evidence" value="ECO:0007669"/>
    <property type="project" value="UniProtKB-SubCell"/>
</dbReference>
<keyword evidence="6 8" id="KW-0472">Membrane</keyword>
<dbReference type="AlphaFoldDB" id="G5C858"/>
<keyword evidence="2" id="KW-1003">Cell membrane</keyword>
<evidence type="ECO:0000256" key="3">
    <source>
        <dbReference type="ARBA" id="ARBA00022606"/>
    </source>
</evidence>
<dbReference type="Proteomes" id="UP000006813">
    <property type="component" value="Unassembled WGS sequence"/>
</dbReference>
<dbReference type="InParanoid" id="G5C858"/>
<evidence type="ECO:0000256" key="6">
    <source>
        <dbReference type="ARBA" id="ARBA00023136"/>
    </source>
</evidence>
<keyword evidence="4 8" id="KW-0812">Transmembrane</keyword>
<proteinExistence type="predicted"/>
<dbReference type="GO" id="GO:0004984">
    <property type="term" value="F:olfactory receptor activity"/>
    <property type="evidence" value="ECO:0007669"/>
    <property type="project" value="InterPro"/>
</dbReference>
<evidence type="ECO:0000313" key="9">
    <source>
        <dbReference type="EMBL" id="EHB17719.1"/>
    </source>
</evidence>
<dbReference type="STRING" id="10181.G5C858"/>
<name>G5C858_HETGA</name>
<evidence type="ECO:0000256" key="4">
    <source>
        <dbReference type="ARBA" id="ARBA00022692"/>
    </source>
</evidence>
<evidence type="ECO:0000256" key="2">
    <source>
        <dbReference type="ARBA" id="ARBA00022475"/>
    </source>
</evidence>
<comment type="subcellular location">
    <subcellularLocation>
        <location evidence="1">Cell membrane</location>
        <topology evidence="1">Multi-pass membrane protein</topology>
    </subcellularLocation>
</comment>